<name>A0AA38G9W6_TAXCH</name>
<dbReference type="AlphaFoldDB" id="A0AA38G9W6"/>
<sequence>MGRRGVNWLKIHQEVRAAVGTIVTSGRVGCEKANCPKVEKIAKFCYRAVWDIWAVGTRGTRTGRKSEGQSIFGGSEKFVPGSLGQLGQKYVEDANRLVRLKEETFVPSSLGHPGQRDAEDTKSRKSRQRMESRHVCSSQTGTRRPESAETRDFRLGQLGQ</sequence>
<feature type="non-terminal residue" evidence="2">
    <location>
        <position position="160"/>
    </location>
</feature>
<keyword evidence="3" id="KW-1185">Reference proteome</keyword>
<feature type="compositionally biased region" description="Basic and acidic residues" evidence="1">
    <location>
        <begin position="114"/>
        <end position="134"/>
    </location>
</feature>
<feature type="compositionally biased region" description="Basic and acidic residues" evidence="1">
    <location>
        <begin position="143"/>
        <end position="154"/>
    </location>
</feature>
<evidence type="ECO:0000313" key="2">
    <source>
        <dbReference type="EMBL" id="KAH9319704.1"/>
    </source>
</evidence>
<gene>
    <name evidence="2" type="ORF">KI387_021473</name>
</gene>
<dbReference type="Proteomes" id="UP000824469">
    <property type="component" value="Unassembled WGS sequence"/>
</dbReference>
<protein>
    <submittedName>
        <fullName evidence="2">Uncharacterized protein</fullName>
    </submittedName>
</protein>
<reference evidence="2 3" key="1">
    <citation type="journal article" date="2021" name="Nat. Plants">
        <title>The Taxus genome provides insights into paclitaxel biosynthesis.</title>
        <authorList>
            <person name="Xiong X."/>
            <person name="Gou J."/>
            <person name="Liao Q."/>
            <person name="Li Y."/>
            <person name="Zhou Q."/>
            <person name="Bi G."/>
            <person name="Li C."/>
            <person name="Du R."/>
            <person name="Wang X."/>
            <person name="Sun T."/>
            <person name="Guo L."/>
            <person name="Liang H."/>
            <person name="Lu P."/>
            <person name="Wu Y."/>
            <person name="Zhang Z."/>
            <person name="Ro D.K."/>
            <person name="Shang Y."/>
            <person name="Huang S."/>
            <person name="Yan J."/>
        </authorList>
    </citation>
    <scope>NUCLEOTIDE SEQUENCE [LARGE SCALE GENOMIC DNA]</scope>
    <source>
        <strain evidence="2">Ta-2019</strain>
    </source>
</reference>
<organism evidence="2 3">
    <name type="scientific">Taxus chinensis</name>
    <name type="common">Chinese yew</name>
    <name type="synonym">Taxus wallichiana var. chinensis</name>
    <dbReference type="NCBI Taxonomy" id="29808"/>
    <lineage>
        <taxon>Eukaryota</taxon>
        <taxon>Viridiplantae</taxon>
        <taxon>Streptophyta</taxon>
        <taxon>Embryophyta</taxon>
        <taxon>Tracheophyta</taxon>
        <taxon>Spermatophyta</taxon>
        <taxon>Pinopsida</taxon>
        <taxon>Pinidae</taxon>
        <taxon>Conifers II</taxon>
        <taxon>Cupressales</taxon>
        <taxon>Taxaceae</taxon>
        <taxon>Taxus</taxon>
    </lineage>
</organism>
<proteinExistence type="predicted"/>
<dbReference type="EMBL" id="JAHRHJ020000004">
    <property type="protein sequence ID" value="KAH9319704.1"/>
    <property type="molecule type" value="Genomic_DNA"/>
</dbReference>
<evidence type="ECO:0000256" key="1">
    <source>
        <dbReference type="SAM" id="MobiDB-lite"/>
    </source>
</evidence>
<accession>A0AA38G9W6</accession>
<feature type="region of interest" description="Disordered" evidence="1">
    <location>
        <begin position="104"/>
        <end position="160"/>
    </location>
</feature>
<evidence type="ECO:0000313" key="3">
    <source>
        <dbReference type="Proteomes" id="UP000824469"/>
    </source>
</evidence>
<comment type="caution">
    <text evidence="2">The sequence shown here is derived from an EMBL/GenBank/DDBJ whole genome shotgun (WGS) entry which is preliminary data.</text>
</comment>